<reference evidence="3" key="2">
    <citation type="submission" date="2020-11" db="EMBL/GenBank/DDBJ databases">
        <authorList>
            <person name="McCartney M.A."/>
            <person name="Auch B."/>
            <person name="Kono T."/>
            <person name="Mallez S."/>
            <person name="Becker A."/>
            <person name="Gohl D.M."/>
            <person name="Silverstein K.A.T."/>
            <person name="Koren S."/>
            <person name="Bechman K.B."/>
            <person name="Herman A."/>
            <person name="Abrahante J.E."/>
            <person name="Garbe J."/>
        </authorList>
    </citation>
    <scope>NUCLEOTIDE SEQUENCE</scope>
    <source>
        <strain evidence="3">Duluth1</strain>
        <tissue evidence="3">Whole animal</tissue>
    </source>
</reference>
<comment type="caution">
    <text evidence="3">The sequence shown here is derived from an EMBL/GenBank/DDBJ whole genome shotgun (WGS) entry which is preliminary data.</text>
</comment>
<dbReference type="Proteomes" id="UP000828390">
    <property type="component" value="Unassembled WGS sequence"/>
</dbReference>
<evidence type="ECO:0000256" key="1">
    <source>
        <dbReference type="SAM" id="MobiDB-lite"/>
    </source>
</evidence>
<dbReference type="InterPro" id="IPR036179">
    <property type="entry name" value="Ig-like_dom_sf"/>
</dbReference>
<feature type="region of interest" description="Disordered" evidence="1">
    <location>
        <begin position="47"/>
        <end position="76"/>
    </location>
</feature>
<gene>
    <name evidence="3" type="ORF">DPMN_142138</name>
</gene>
<evidence type="ECO:0000313" key="3">
    <source>
        <dbReference type="EMBL" id="KAH3813672.1"/>
    </source>
</evidence>
<dbReference type="PROSITE" id="PS50835">
    <property type="entry name" value="IG_LIKE"/>
    <property type="match status" value="1"/>
</dbReference>
<dbReference type="EMBL" id="JAIWYP010000006">
    <property type="protein sequence ID" value="KAH3813672.1"/>
    <property type="molecule type" value="Genomic_DNA"/>
</dbReference>
<sequence length="113" mass="11952">MTGVYKISTNADLTDVNVTIIAFNSTTAGNYSCSKNTGTTTITKCVNNSVSTTSSPTTSRTTPKPGGTDQSPLLQLDNPSVLENNSVTLTCILPSKPTQVSWWRNGSSSGMWT</sequence>
<feature type="domain" description="Ig-like" evidence="2">
    <location>
        <begin position="56"/>
        <end position="113"/>
    </location>
</feature>
<organism evidence="3 4">
    <name type="scientific">Dreissena polymorpha</name>
    <name type="common">Zebra mussel</name>
    <name type="synonym">Mytilus polymorpha</name>
    <dbReference type="NCBI Taxonomy" id="45954"/>
    <lineage>
        <taxon>Eukaryota</taxon>
        <taxon>Metazoa</taxon>
        <taxon>Spiralia</taxon>
        <taxon>Lophotrochozoa</taxon>
        <taxon>Mollusca</taxon>
        <taxon>Bivalvia</taxon>
        <taxon>Autobranchia</taxon>
        <taxon>Heteroconchia</taxon>
        <taxon>Euheterodonta</taxon>
        <taxon>Imparidentia</taxon>
        <taxon>Neoheterodontei</taxon>
        <taxon>Myida</taxon>
        <taxon>Dreissenoidea</taxon>
        <taxon>Dreissenidae</taxon>
        <taxon>Dreissena</taxon>
    </lineage>
</organism>
<name>A0A9D4GB95_DREPO</name>
<evidence type="ECO:0000313" key="4">
    <source>
        <dbReference type="Proteomes" id="UP000828390"/>
    </source>
</evidence>
<accession>A0A9D4GB95</accession>
<proteinExistence type="predicted"/>
<keyword evidence="4" id="KW-1185">Reference proteome</keyword>
<dbReference type="InterPro" id="IPR007110">
    <property type="entry name" value="Ig-like_dom"/>
</dbReference>
<reference evidence="3" key="1">
    <citation type="journal article" date="2019" name="bioRxiv">
        <title>The Genome of the Zebra Mussel, Dreissena polymorpha: A Resource for Invasive Species Research.</title>
        <authorList>
            <person name="McCartney M.A."/>
            <person name="Auch B."/>
            <person name="Kono T."/>
            <person name="Mallez S."/>
            <person name="Zhang Y."/>
            <person name="Obille A."/>
            <person name="Becker A."/>
            <person name="Abrahante J.E."/>
            <person name="Garbe J."/>
            <person name="Badalamenti J.P."/>
            <person name="Herman A."/>
            <person name="Mangelson H."/>
            <person name="Liachko I."/>
            <person name="Sullivan S."/>
            <person name="Sone E.D."/>
            <person name="Koren S."/>
            <person name="Silverstein K.A.T."/>
            <person name="Beckman K.B."/>
            <person name="Gohl D.M."/>
        </authorList>
    </citation>
    <scope>NUCLEOTIDE SEQUENCE</scope>
    <source>
        <strain evidence="3">Duluth1</strain>
        <tissue evidence="3">Whole animal</tissue>
    </source>
</reference>
<dbReference type="AlphaFoldDB" id="A0A9D4GB95"/>
<dbReference type="SUPFAM" id="SSF48726">
    <property type="entry name" value="Immunoglobulin"/>
    <property type="match status" value="1"/>
</dbReference>
<evidence type="ECO:0000259" key="2">
    <source>
        <dbReference type="PROSITE" id="PS50835"/>
    </source>
</evidence>
<feature type="compositionally biased region" description="Low complexity" evidence="1">
    <location>
        <begin position="47"/>
        <end position="68"/>
    </location>
</feature>
<protein>
    <recommendedName>
        <fullName evidence="2">Ig-like domain-containing protein</fullName>
    </recommendedName>
</protein>